<sequence length="307" mass="35243">MDFSEHTEVQRFIDEVSERHGLDRAEVAELLGQAKHRQEIIDAITRPAEGLPWYRYRPIFLTDERIRLGVAYWKEHQDILERVSAEYGVAPEILVAIVGVETYYGRYRGRHRVIDALATLAFDYPPRGSFFRRELEHFLLLTREEGIDPLVLSGSYAGAMGVPQFISSSYRAYAVDGSNNGRRDLFSDPADILASVANYFRRHGWRDGDPVVATAQVSGNAWRELLVNDLRPRHSVAELRQAGIQFNATLADDRRARLLELETEDGAEHWVTLQNFYVITRYNHSPLYAMAVHQLSEAIREQREAEQ</sequence>
<dbReference type="InterPro" id="IPR043426">
    <property type="entry name" value="MltB-like"/>
</dbReference>
<dbReference type="AlphaFoldDB" id="A0A3E0X4L8"/>
<evidence type="ECO:0000259" key="2">
    <source>
        <dbReference type="Pfam" id="PF13406"/>
    </source>
</evidence>
<evidence type="ECO:0000313" key="3">
    <source>
        <dbReference type="EMBL" id="RFA39635.1"/>
    </source>
</evidence>
<dbReference type="SUPFAM" id="SSF53955">
    <property type="entry name" value="Lysozyme-like"/>
    <property type="match status" value="1"/>
</dbReference>
<dbReference type="PANTHER" id="PTHR30163">
    <property type="entry name" value="MEMBRANE-BOUND LYTIC MUREIN TRANSGLYCOSYLASE B"/>
    <property type="match status" value="1"/>
</dbReference>
<protein>
    <submittedName>
        <fullName evidence="3">Lytic murein transglycosylase B</fullName>
    </submittedName>
</protein>
<dbReference type="InterPro" id="IPR023346">
    <property type="entry name" value="Lysozyme-like_dom_sf"/>
</dbReference>
<comment type="caution">
    <text evidence="3">The sequence shown here is derived from an EMBL/GenBank/DDBJ whole genome shotgun (WGS) entry which is preliminary data.</text>
</comment>
<dbReference type="CDD" id="cd13399">
    <property type="entry name" value="Slt35-like"/>
    <property type="match status" value="1"/>
</dbReference>
<dbReference type="NCBIfam" id="TIGR02282">
    <property type="entry name" value="MltB"/>
    <property type="match status" value="1"/>
</dbReference>
<evidence type="ECO:0000256" key="1">
    <source>
        <dbReference type="PIRSR" id="PIRSR611757-1"/>
    </source>
</evidence>
<dbReference type="EMBL" id="NFZW01000001">
    <property type="protein sequence ID" value="RFA39635.1"/>
    <property type="molecule type" value="Genomic_DNA"/>
</dbReference>
<keyword evidence="4" id="KW-1185">Reference proteome</keyword>
<dbReference type="OrthoDB" id="9772911at2"/>
<name>A0A3E0X4L8_9GAMM</name>
<proteinExistence type="predicted"/>
<dbReference type="Proteomes" id="UP000256763">
    <property type="component" value="Unassembled WGS sequence"/>
</dbReference>
<reference evidence="4" key="1">
    <citation type="submission" date="2017-05" db="EMBL/GenBank/DDBJ databases">
        <authorList>
            <person name="Sharma S."/>
            <person name="Sidhu C."/>
            <person name="Pinnaka A.K."/>
        </authorList>
    </citation>
    <scope>NUCLEOTIDE SEQUENCE [LARGE SCALE GENOMIC DNA]</scope>
    <source>
        <strain evidence="4">AK93</strain>
    </source>
</reference>
<dbReference type="GO" id="GO:0009253">
    <property type="term" value="P:peptidoglycan catabolic process"/>
    <property type="evidence" value="ECO:0007669"/>
    <property type="project" value="TreeGrafter"/>
</dbReference>
<organism evidence="3 4">
    <name type="scientific">Alkalilimnicola ehrlichii</name>
    <dbReference type="NCBI Taxonomy" id="351052"/>
    <lineage>
        <taxon>Bacteria</taxon>
        <taxon>Pseudomonadati</taxon>
        <taxon>Pseudomonadota</taxon>
        <taxon>Gammaproteobacteria</taxon>
        <taxon>Chromatiales</taxon>
        <taxon>Ectothiorhodospiraceae</taxon>
        <taxon>Alkalilimnicola</taxon>
    </lineage>
</organism>
<dbReference type="GO" id="GO:0008933">
    <property type="term" value="F:peptidoglycan lytic transglycosylase activity"/>
    <property type="evidence" value="ECO:0007669"/>
    <property type="project" value="TreeGrafter"/>
</dbReference>
<dbReference type="Pfam" id="PF13406">
    <property type="entry name" value="SLT_2"/>
    <property type="match status" value="1"/>
</dbReference>
<accession>A0A3E0X4L8</accession>
<evidence type="ECO:0000313" key="4">
    <source>
        <dbReference type="Proteomes" id="UP000256763"/>
    </source>
</evidence>
<dbReference type="InterPro" id="IPR031304">
    <property type="entry name" value="SLT_2"/>
</dbReference>
<dbReference type="InterPro" id="IPR011757">
    <property type="entry name" value="Lytic_transglycosylase_MltB"/>
</dbReference>
<feature type="active site" evidence="1">
    <location>
        <position position="101"/>
    </location>
</feature>
<dbReference type="FunFam" id="1.10.8.350:FF:000001">
    <property type="entry name" value="Lytic murein transglycosylase B"/>
    <property type="match status" value="1"/>
</dbReference>
<dbReference type="Gene3D" id="1.10.530.10">
    <property type="match status" value="1"/>
</dbReference>
<dbReference type="Gene3D" id="1.10.8.350">
    <property type="entry name" value="Bacterial muramidase"/>
    <property type="match status" value="1"/>
</dbReference>
<feature type="domain" description="Transglycosylase SLT" evidence="2">
    <location>
        <begin position="6"/>
        <end position="297"/>
    </location>
</feature>
<gene>
    <name evidence="3" type="ORF">CAL65_01225</name>
</gene>
<dbReference type="PANTHER" id="PTHR30163:SF9">
    <property type="entry name" value="MEMBRANE-BOUND LYTIC MUREIN TRANSGLYCOSYLASE B"/>
    <property type="match status" value="1"/>
</dbReference>